<dbReference type="RefSeq" id="WP_288199072.1">
    <property type="nucleotide sequence ID" value="NZ_LT608334.1"/>
</dbReference>
<name>A0A212L225_9HYPH</name>
<dbReference type="EMBL" id="FMJD01000002">
    <property type="protein sequence ID" value="SCM71578.1"/>
    <property type="molecule type" value="Genomic_DNA"/>
</dbReference>
<gene>
    <name evidence="1" type="ORF">KL86PLE_100271</name>
</gene>
<dbReference type="AlphaFoldDB" id="A0A212L225"/>
<accession>A0A212L225</accession>
<organism evidence="1">
    <name type="scientific">uncultured Pleomorphomonas sp</name>
    <dbReference type="NCBI Taxonomy" id="442121"/>
    <lineage>
        <taxon>Bacteria</taxon>
        <taxon>Pseudomonadati</taxon>
        <taxon>Pseudomonadota</taxon>
        <taxon>Alphaproteobacteria</taxon>
        <taxon>Hyphomicrobiales</taxon>
        <taxon>Pleomorphomonadaceae</taxon>
        <taxon>Pleomorphomonas</taxon>
        <taxon>environmental samples</taxon>
    </lineage>
</organism>
<reference evidence="1" key="1">
    <citation type="submission" date="2016-08" db="EMBL/GenBank/DDBJ databases">
        <authorList>
            <person name="Seilhamer J.J."/>
        </authorList>
    </citation>
    <scope>NUCLEOTIDE SEQUENCE</scope>
    <source>
        <strain evidence="1">86</strain>
    </source>
</reference>
<proteinExistence type="predicted"/>
<protein>
    <submittedName>
        <fullName evidence="1">Uncharacterized protein</fullName>
    </submittedName>
</protein>
<evidence type="ECO:0000313" key="1">
    <source>
        <dbReference type="EMBL" id="SCM71578.1"/>
    </source>
</evidence>
<sequence>MWIFLNNAFVSIVDPKASYAGGKGPVSDELLVRARFKGDIERVFPESAADVTETPGRDYRFRALIDRAQVMNTISDAISGIDYFNFKGSVPPAEKWRHDAYMGCWSVMEREQRRQASKGGRMMDQLLPDFDPDAHADRFFSGTAKRARR</sequence>